<evidence type="ECO:0000313" key="1">
    <source>
        <dbReference type="EMBL" id="QGJ94927.1"/>
    </source>
</evidence>
<dbReference type="Proteomes" id="UP000423065">
    <property type="component" value="Segment"/>
</dbReference>
<reference evidence="1 2" key="1">
    <citation type="submission" date="2019-10" db="EMBL/GenBank/DDBJ databases">
        <authorList>
            <person name="Garlena R.A."/>
            <person name="Russell D.A."/>
            <person name="Pope W.H."/>
            <person name="Jacobs-Sera D."/>
            <person name="Hatfull G.F."/>
        </authorList>
    </citation>
    <scope>NUCLEOTIDE SEQUENCE [LARGE SCALE GENOMIC DNA]</scope>
</reference>
<organism evidence="1 2">
    <name type="scientific">Gordonia phage Stormageddon</name>
    <dbReference type="NCBI Taxonomy" id="2656541"/>
    <lineage>
        <taxon>Viruses</taxon>
        <taxon>Duplodnaviria</taxon>
        <taxon>Heunggongvirae</taxon>
        <taxon>Uroviricota</taxon>
        <taxon>Caudoviricetes</taxon>
        <taxon>Stormageddonvirus</taxon>
        <taxon>Stormageddonvirus Stormageddon</taxon>
    </lineage>
</organism>
<dbReference type="EMBL" id="MN586040">
    <property type="protein sequence ID" value="QGJ94927.1"/>
    <property type="molecule type" value="Genomic_DNA"/>
</dbReference>
<sequence>MSGVIVTADTRVADMVYFDRTDREGWYEADCLFIGCDWHASGTESNVEEAAYDHVQRVHPVENYIGRHRR</sequence>
<name>A0A649VR00_9CAUD</name>
<protein>
    <submittedName>
        <fullName evidence="1">Uncharacterized protein</fullName>
    </submittedName>
</protein>
<evidence type="ECO:0000313" key="2">
    <source>
        <dbReference type="Proteomes" id="UP000423065"/>
    </source>
</evidence>
<keyword evidence="2" id="KW-1185">Reference proteome</keyword>
<gene>
    <name evidence="1" type="primary">64</name>
    <name evidence="1" type="ORF">SEA_STORMAGEDDON_64</name>
</gene>
<accession>A0A649VR00</accession>
<dbReference type="KEGG" id="vg:64766773"/>
<proteinExistence type="predicted"/>
<dbReference type="GeneID" id="64766773"/>
<dbReference type="RefSeq" id="YP_010059540.1">
    <property type="nucleotide sequence ID" value="NC_054726.1"/>
</dbReference>